<dbReference type="InterPro" id="IPR029045">
    <property type="entry name" value="ClpP/crotonase-like_dom_sf"/>
</dbReference>
<evidence type="ECO:0000313" key="3">
    <source>
        <dbReference type="Proteomes" id="UP000219452"/>
    </source>
</evidence>
<dbReference type="PANTHER" id="PTHR43802">
    <property type="entry name" value="ENOYL-COA HYDRATASE"/>
    <property type="match status" value="1"/>
</dbReference>
<keyword evidence="3" id="KW-1185">Reference proteome</keyword>
<sequence>MPDPSAWLNVEQQDELLIVTINRPEKRNAINDALLLRLETVFSAIPEGVKAAVLHAEGPHFSAGLDLSELQERDIVAGLHHSRMWHRVLDRIQFGTVPVVAVLKGACVGGGLEIASACHIRVAEQSTFYALPEGQRGIFVGGGASVRLPKLIGMARMADMMFTGRVISADEGVWMGLSQYVVMDNDGLAKGIELAKRIAQNAPMTNYALMHVLPRIADSAQSEGLLMESLMATIAQSSAEAKERLRDFLEGRAKKVGE</sequence>
<dbReference type="PANTHER" id="PTHR43802:SF1">
    <property type="entry name" value="IP11341P-RELATED"/>
    <property type="match status" value="1"/>
</dbReference>
<dbReference type="InterPro" id="IPR014748">
    <property type="entry name" value="Enoyl-CoA_hydra_C"/>
</dbReference>
<name>A0A286FBL0_9BACT</name>
<evidence type="ECO:0000313" key="2">
    <source>
        <dbReference type="EMBL" id="SOD80592.1"/>
    </source>
</evidence>
<proteinExistence type="inferred from homology"/>
<gene>
    <name evidence="2" type="ORF">SAMN06269250_1479</name>
</gene>
<organism evidence="2 3">
    <name type="scientific">Spirosoma fluviale</name>
    <dbReference type="NCBI Taxonomy" id="1597977"/>
    <lineage>
        <taxon>Bacteria</taxon>
        <taxon>Pseudomonadati</taxon>
        <taxon>Bacteroidota</taxon>
        <taxon>Cytophagia</taxon>
        <taxon>Cytophagales</taxon>
        <taxon>Cytophagaceae</taxon>
        <taxon>Spirosoma</taxon>
    </lineage>
</organism>
<dbReference type="EMBL" id="OCNH01000001">
    <property type="protein sequence ID" value="SOD80592.1"/>
    <property type="molecule type" value="Genomic_DNA"/>
</dbReference>
<dbReference type="NCBIfam" id="NF006013">
    <property type="entry name" value="PRK08150.1"/>
    <property type="match status" value="1"/>
</dbReference>
<dbReference type="GO" id="GO:0006635">
    <property type="term" value="P:fatty acid beta-oxidation"/>
    <property type="evidence" value="ECO:0007669"/>
    <property type="project" value="UniProtKB-UniPathway"/>
</dbReference>
<dbReference type="Pfam" id="PF00378">
    <property type="entry name" value="ECH_1"/>
    <property type="match status" value="1"/>
</dbReference>
<reference evidence="3" key="1">
    <citation type="submission" date="2017-09" db="EMBL/GenBank/DDBJ databases">
        <authorList>
            <person name="Varghese N."/>
            <person name="Submissions S."/>
        </authorList>
    </citation>
    <scope>NUCLEOTIDE SEQUENCE [LARGE SCALE GENOMIC DNA]</scope>
    <source>
        <strain evidence="3">DSM 29961</strain>
    </source>
</reference>
<dbReference type="Gene3D" id="1.10.12.10">
    <property type="entry name" value="Lyase 2-enoyl-coa Hydratase, Chain A, domain 2"/>
    <property type="match status" value="1"/>
</dbReference>
<dbReference type="UniPathway" id="UPA00659"/>
<dbReference type="RefSeq" id="WP_097125114.1">
    <property type="nucleotide sequence ID" value="NZ_OCNH01000001.1"/>
</dbReference>
<dbReference type="InterPro" id="IPR001753">
    <property type="entry name" value="Enoyl-CoA_hydra/iso"/>
</dbReference>
<dbReference type="AlphaFoldDB" id="A0A286FBL0"/>
<dbReference type="Gene3D" id="3.90.226.10">
    <property type="entry name" value="2-enoyl-CoA Hydratase, Chain A, domain 1"/>
    <property type="match status" value="1"/>
</dbReference>
<protein>
    <submittedName>
        <fullName evidence="2">Vanillin synthase /trans-feruloyl-CoA hydratase</fullName>
    </submittedName>
</protein>
<dbReference type="OrthoDB" id="9775794at2"/>
<dbReference type="GO" id="GO:0003824">
    <property type="term" value="F:catalytic activity"/>
    <property type="evidence" value="ECO:0007669"/>
    <property type="project" value="UniProtKB-ARBA"/>
</dbReference>
<comment type="similarity">
    <text evidence="1">Belongs to the enoyl-CoA hydratase/isomerase family.</text>
</comment>
<dbReference type="SUPFAM" id="SSF52096">
    <property type="entry name" value="ClpP/crotonase"/>
    <property type="match status" value="1"/>
</dbReference>
<dbReference type="Proteomes" id="UP000219452">
    <property type="component" value="Unassembled WGS sequence"/>
</dbReference>
<accession>A0A286FBL0</accession>
<dbReference type="CDD" id="cd06558">
    <property type="entry name" value="crotonase-like"/>
    <property type="match status" value="1"/>
</dbReference>
<evidence type="ECO:0000256" key="1">
    <source>
        <dbReference type="ARBA" id="ARBA00005254"/>
    </source>
</evidence>